<keyword evidence="4" id="KW-0547">Nucleotide-binding</keyword>
<dbReference type="PANTHER" id="PTHR48082">
    <property type="entry name" value="ATP SYNTHASE SUBUNIT ALPHA, MITOCHONDRIAL"/>
    <property type="match status" value="1"/>
</dbReference>
<dbReference type="GO" id="GO:0045259">
    <property type="term" value="C:proton-transporting ATP synthase complex"/>
    <property type="evidence" value="ECO:0007669"/>
    <property type="project" value="UniProtKB-KW"/>
</dbReference>
<dbReference type="HOGENOM" id="CLU_059957_0_0_1"/>
<dbReference type="SUPFAM" id="SSF52540">
    <property type="entry name" value="P-loop containing nucleoside triphosphate hydrolases"/>
    <property type="match status" value="1"/>
</dbReference>
<dbReference type="Pfam" id="PF02874">
    <property type="entry name" value="ATP-synt_ab_N"/>
    <property type="match status" value="1"/>
</dbReference>
<keyword evidence="6" id="KW-0067">ATP-binding</keyword>
<dbReference type="Gene3D" id="3.40.50.300">
    <property type="entry name" value="P-loop containing nucleotide triphosphate hydrolases"/>
    <property type="match status" value="1"/>
</dbReference>
<evidence type="ECO:0000256" key="7">
    <source>
        <dbReference type="ARBA" id="ARBA00023065"/>
    </source>
</evidence>
<evidence type="ECO:0000256" key="4">
    <source>
        <dbReference type="ARBA" id="ARBA00022741"/>
    </source>
</evidence>
<proteinExistence type="inferred from homology"/>
<keyword evidence="8" id="KW-0472">Membrane</keyword>
<evidence type="ECO:0000256" key="8">
    <source>
        <dbReference type="ARBA" id="ARBA00023136"/>
    </source>
</evidence>
<evidence type="ECO:0000313" key="12">
    <source>
        <dbReference type="EMBL" id="KIM64048.1"/>
    </source>
</evidence>
<dbReference type="Gene3D" id="2.40.30.20">
    <property type="match status" value="1"/>
</dbReference>
<dbReference type="PANTHER" id="PTHR48082:SF2">
    <property type="entry name" value="ATP SYNTHASE SUBUNIT ALPHA, MITOCHONDRIAL"/>
    <property type="match status" value="1"/>
</dbReference>
<keyword evidence="3" id="KW-0813">Transport</keyword>
<dbReference type="OrthoDB" id="3229075at2759"/>
<dbReference type="STRING" id="1036808.A0A0C2ZR66"/>
<evidence type="ECO:0000256" key="6">
    <source>
        <dbReference type="ARBA" id="ARBA00022840"/>
    </source>
</evidence>
<dbReference type="InterPro" id="IPR027417">
    <property type="entry name" value="P-loop_NTPase"/>
</dbReference>
<evidence type="ECO:0000256" key="1">
    <source>
        <dbReference type="ARBA" id="ARBA00004370"/>
    </source>
</evidence>
<keyword evidence="13" id="KW-1185">Reference proteome</keyword>
<dbReference type="GO" id="GO:0043531">
    <property type="term" value="F:ADP binding"/>
    <property type="evidence" value="ECO:0007669"/>
    <property type="project" value="TreeGrafter"/>
</dbReference>
<evidence type="ECO:0000256" key="3">
    <source>
        <dbReference type="ARBA" id="ARBA00022448"/>
    </source>
</evidence>
<keyword evidence="5" id="KW-0375">Hydrogen ion transport</keyword>
<keyword evidence="10" id="KW-0066">ATP synthesis</keyword>
<dbReference type="SUPFAM" id="SSF50615">
    <property type="entry name" value="N-terminal domain of alpha and beta subunits of F1 ATP synthase"/>
    <property type="match status" value="1"/>
</dbReference>
<dbReference type="GO" id="GO:0005524">
    <property type="term" value="F:ATP binding"/>
    <property type="evidence" value="ECO:0007669"/>
    <property type="project" value="UniProtKB-KW"/>
</dbReference>
<comment type="similarity">
    <text evidence="2">Belongs to the ATPase alpha/beta chains family.</text>
</comment>
<dbReference type="GO" id="GO:0046933">
    <property type="term" value="F:proton-transporting ATP synthase activity, rotational mechanism"/>
    <property type="evidence" value="ECO:0007669"/>
    <property type="project" value="InterPro"/>
</dbReference>
<keyword evidence="9" id="KW-0139">CF(1)</keyword>
<reference evidence="13" key="2">
    <citation type="submission" date="2015-01" db="EMBL/GenBank/DDBJ databases">
        <title>Evolutionary Origins and Diversification of the Mycorrhizal Mutualists.</title>
        <authorList>
            <consortium name="DOE Joint Genome Institute"/>
            <consortium name="Mycorrhizal Genomics Consortium"/>
            <person name="Kohler A."/>
            <person name="Kuo A."/>
            <person name="Nagy L.G."/>
            <person name="Floudas D."/>
            <person name="Copeland A."/>
            <person name="Barry K.W."/>
            <person name="Cichocki N."/>
            <person name="Veneault-Fourrey C."/>
            <person name="LaButti K."/>
            <person name="Lindquist E.A."/>
            <person name="Lipzen A."/>
            <person name="Lundell T."/>
            <person name="Morin E."/>
            <person name="Murat C."/>
            <person name="Riley R."/>
            <person name="Ohm R."/>
            <person name="Sun H."/>
            <person name="Tunlid A."/>
            <person name="Henrissat B."/>
            <person name="Grigoriev I.V."/>
            <person name="Hibbett D.S."/>
            <person name="Martin F."/>
        </authorList>
    </citation>
    <scope>NUCLEOTIDE SEQUENCE [LARGE SCALE GENOMIC DNA]</scope>
    <source>
        <strain evidence="13">Foug A</strain>
    </source>
</reference>
<dbReference type="EMBL" id="KN822031">
    <property type="protein sequence ID" value="KIM64048.1"/>
    <property type="molecule type" value="Genomic_DNA"/>
</dbReference>
<dbReference type="CDD" id="cd18116">
    <property type="entry name" value="ATP-synt_F1_alpha_N"/>
    <property type="match status" value="1"/>
</dbReference>
<comment type="subcellular location">
    <subcellularLocation>
        <location evidence="1">Membrane</location>
    </subcellularLocation>
</comment>
<organism evidence="12 13">
    <name type="scientific">Scleroderma citrinum Foug A</name>
    <dbReference type="NCBI Taxonomy" id="1036808"/>
    <lineage>
        <taxon>Eukaryota</taxon>
        <taxon>Fungi</taxon>
        <taxon>Dikarya</taxon>
        <taxon>Basidiomycota</taxon>
        <taxon>Agaricomycotina</taxon>
        <taxon>Agaricomycetes</taxon>
        <taxon>Agaricomycetidae</taxon>
        <taxon>Boletales</taxon>
        <taxon>Sclerodermatineae</taxon>
        <taxon>Sclerodermataceae</taxon>
        <taxon>Scleroderma</taxon>
    </lineage>
</organism>
<dbReference type="AlphaFoldDB" id="A0A0C2ZR66"/>
<reference evidence="12 13" key="1">
    <citation type="submission" date="2014-04" db="EMBL/GenBank/DDBJ databases">
        <authorList>
            <consortium name="DOE Joint Genome Institute"/>
            <person name="Kuo A."/>
            <person name="Kohler A."/>
            <person name="Nagy L.G."/>
            <person name="Floudas D."/>
            <person name="Copeland A."/>
            <person name="Barry K.W."/>
            <person name="Cichocki N."/>
            <person name="Veneault-Fourrey C."/>
            <person name="LaButti K."/>
            <person name="Lindquist E.A."/>
            <person name="Lipzen A."/>
            <person name="Lundell T."/>
            <person name="Morin E."/>
            <person name="Murat C."/>
            <person name="Sun H."/>
            <person name="Tunlid A."/>
            <person name="Henrissat B."/>
            <person name="Grigoriev I.V."/>
            <person name="Hibbett D.S."/>
            <person name="Martin F."/>
            <person name="Nordberg H.P."/>
            <person name="Cantor M.N."/>
            <person name="Hua S.X."/>
        </authorList>
    </citation>
    <scope>NUCLEOTIDE SEQUENCE [LARGE SCALE GENOMIC DNA]</scope>
    <source>
        <strain evidence="12 13">Foug A</strain>
    </source>
</reference>
<evidence type="ECO:0000259" key="11">
    <source>
        <dbReference type="Pfam" id="PF02874"/>
    </source>
</evidence>
<keyword evidence="7" id="KW-0406">Ion transport</keyword>
<evidence type="ECO:0000256" key="5">
    <source>
        <dbReference type="ARBA" id="ARBA00022781"/>
    </source>
</evidence>
<dbReference type="InterPro" id="IPR023366">
    <property type="entry name" value="ATP_synth_asu-like_sf"/>
</dbReference>
<sequence length="218" mass="23372">MSNKFAGGSLMALPIIETQGGDVSAHIAGSSIGSNVKETGRVLSVGDSIGCVWGLKNVQAKEMVEFSSGVRGMCLNLEADNVSVSIFGNSRLIKEGDTVKRTGQIVDVPVGPGLLGHVVDALGNPIDGKGPIEVIEHRASLKAPSILPHRSVNQPMMTRLEPINTMVLADHNRQREIIIGDCQTGKTVVAIDTILNQKRWNNCRDEEKKLYCIYVTAG</sequence>
<name>A0A0C2ZR66_9AGAM</name>
<dbReference type="InParanoid" id="A0A0C2ZR66"/>
<dbReference type="InterPro" id="IPR005294">
    <property type="entry name" value="ATP_synth_F1_asu"/>
</dbReference>
<evidence type="ECO:0000256" key="2">
    <source>
        <dbReference type="ARBA" id="ARBA00008936"/>
    </source>
</evidence>
<evidence type="ECO:0000313" key="13">
    <source>
        <dbReference type="Proteomes" id="UP000053989"/>
    </source>
</evidence>
<accession>A0A0C2ZR66</accession>
<gene>
    <name evidence="12" type="ORF">SCLCIDRAFT_23896</name>
</gene>
<dbReference type="InterPro" id="IPR036121">
    <property type="entry name" value="ATPase_F1/V1/A1_a/bsu_N_sf"/>
</dbReference>
<evidence type="ECO:0000256" key="10">
    <source>
        <dbReference type="ARBA" id="ARBA00023310"/>
    </source>
</evidence>
<dbReference type="Proteomes" id="UP000053989">
    <property type="component" value="Unassembled WGS sequence"/>
</dbReference>
<feature type="domain" description="ATPase F1/V1/A1 complex alpha/beta subunit N-terminal" evidence="11">
    <location>
        <begin position="36"/>
        <end position="103"/>
    </location>
</feature>
<dbReference type="FunFam" id="3.40.50.300:FF:002432">
    <property type="entry name" value="ATP synthase subunit alpha, mitochondrial"/>
    <property type="match status" value="1"/>
</dbReference>
<protein>
    <recommendedName>
        <fullName evidence="11">ATPase F1/V1/A1 complex alpha/beta subunit N-terminal domain-containing protein</fullName>
    </recommendedName>
</protein>
<dbReference type="InterPro" id="IPR004100">
    <property type="entry name" value="ATPase_F1/V1/A1_a/bsu_N"/>
</dbReference>
<evidence type="ECO:0000256" key="9">
    <source>
        <dbReference type="ARBA" id="ARBA00023196"/>
    </source>
</evidence>